<name>A0ABY6NLX3_9BURK</name>
<dbReference type="InterPro" id="IPR027417">
    <property type="entry name" value="P-loop_NTPase"/>
</dbReference>
<keyword evidence="4" id="KW-0812">Transmembrane</keyword>
<dbReference type="Gene3D" id="1.25.40.10">
    <property type="entry name" value="Tetratricopeptide repeat domain"/>
    <property type="match status" value="1"/>
</dbReference>
<dbReference type="Pfam" id="PF00486">
    <property type="entry name" value="Trans_reg_C"/>
    <property type="match status" value="1"/>
</dbReference>
<dbReference type="Gene3D" id="1.10.10.10">
    <property type="entry name" value="Winged helix-like DNA-binding domain superfamily/Winged helix DNA-binding domain"/>
    <property type="match status" value="1"/>
</dbReference>
<feature type="DNA-binding region" description="OmpR/PhoB-type" evidence="2">
    <location>
        <begin position="36"/>
        <end position="134"/>
    </location>
</feature>
<keyword evidence="7" id="KW-1185">Reference proteome</keyword>
<feature type="transmembrane region" description="Helical" evidence="4">
    <location>
        <begin position="643"/>
        <end position="666"/>
    </location>
</feature>
<dbReference type="SUPFAM" id="SSF52540">
    <property type="entry name" value="P-loop containing nucleoside triphosphate hydrolases"/>
    <property type="match status" value="1"/>
</dbReference>
<reference evidence="6" key="1">
    <citation type="submission" date="2022-10" db="EMBL/GenBank/DDBJ databases">
        <title>Characterization and whole genome sequencing of a new Roseateles species, isolated from fresh water.</title>
        <authorList>
            <person name="Guliayeva D.Y."/>
            <person name="Akhremchuk A.E."/>
            <person name="Sikolenko M.A."/>
            <person name="Valentovich L.N."/>
            <person name="Sidarenka A.V."/>
        </authorList>
    </citation>
    <scope>NUCLEOTIDE SEQUENCE</scope>
    <source>
        <strain evidence="6">BIM B-1768</strain>
    </source>
</reference>
<evidence type="ECO:0000256" key="4">
    <source>
        <dbReference type="SAM" id="Phobius"/>
    </source>
</evidence>
<accession>A0ABY6NLX3</accession>
<dbReference type="SMART" id="SM00862">
    <property type="entry name" value="Trans_reg_C"/>
    <property type="match status" value="1"/>
</dbReference>
<evidence type="ECO:0000313" key="7">
    <source>
        <dbReference type="Proteomes" id="UP001064933"/>
    </source>
</evidence>
<evidence type="ECO:0000256" key="3">
    <source>
        <dbReference type="SAM" id="MobiDB-lite"/>
    </source>
</evidence>
<dbReference type="EMBL" id="CP104562">
    <property type="protein sequence ID" value="UZH44152.1"/>
    <property type="molecule type" value="Genomic_DNA"/>
</dbReference>
<sequence length="1152" mass="124437">MERTSDSGVNPAAAPAARSTTTRDAGAAARAGGGAPARFTLGDWLVNVPTRRLRLGEVEVTLEPRPMAVLVELCRRPGEVIAAEDLLQRCWPEAVVGDNPIHKVVAGLRRALGDSATEPRYIETIRKQGYRLVAPIGVLSAQGTRSHEGGWRGQSPFRGLEPFQAEHAAVFFGRDDAVAALQSRLTAQWRRRQPLVVLLGPSGSGKTSLVQAGLLPALCAKADPSDDAAPRTGRRPTTATPADQPLSVCTAATVDLAALGDLDPWSALAGAMLDWELGDAPLLSGHSIDTLAGELRHRLDEVLRLLEIVLDALAAGTGRGAQAAPPGPPLLVLDRLEALFQPAAEAHVEAFVACVDRLVRSGRVLVLAVCRNDFYPGLARHPAFMRDKEHGAHLDLAPPDAEAIAQMIRLPARAAGLVFGADANGLNRLDDRLCADAIHAPDALPLLQYTLQELYLNRGAGDALTWEAYEALGGLEGAIGRRAEAVLAGLPAPQQEALGRLLPRLVTMAGEDASPTSRWVAASELSGDDERALARAFVDARLLVADRVGEAIGLRVAHEALLRRWPRVTAWVGQHRATLASRDELRPWLTRWQEGEQSPLLLLPRGAMLWQAARMLAEAPSLFTEDERGFIDRSLARARRQRVWRWGAVVASLMLGVLAVIAAFAYSRQAQVAAERERQSQRLASFMLGDLADKLRPIGKLELLSRIGEQGVKLLAPIDGSSESPLDALQRAKALVVIGEVNSSRGQGRTDIATDALKAAQRLLEPLAQAAEQDPAEYYRTSGAAAFWLGQMAFDAGDLERATQEMLRYQDACERWRAALPEDATAQVELAFAVNSLGSIAFRRGAWAEAQRWFEQALALKLTFLNQDPGSEEALDGVVNSRNWLGQVAHVRGEPLQALKVFEAAEAMAAALTARHPEEFARIRDLGTVQLRRADALRALGQREEAARVMAGGVAMLRQAESHDARNQYWRADRLHAESNLLLAQADAGWPIEASLKSLRAQVPLAVDADAGREFLRRESMARISVAEVELAVRAGHWSQAAERADVALREISALVLLRPLHWQSRELQARLSLLRIRTELAAGNAQPSLAALCARLRNEIQPAVDAGQGGLVLEAWLIAQRCSGSPGVDPDWKARLTAGGYVPAHAALLSP</sequence>
<dbReference type="Gene3D" id="3.40.50.300">
    <property type="entry name" value="P-loop containing nucleotide triphosphate hydrolases"/>
    <property type="match status" value="1"/>
</dbReference>
<dbReference type="InterPro" id="IPR036388">
    <property type="entry name" value="WH-like_DNA-bd_sf"/>
</dbReference>
<dbReference type="PROSITE" id="PS51755">
    <property type="entry name" value="OMPR_PHOB"/>
    <property type="match status" value="1"/>
</dbReference>
<dbReference type="InterPro" id="IPR011990">
    <property type="entry name" value="TPR-like_helical_dom_sf"/>
</dbReference>
<evidence type="ECO:0000256" key="2">
    <source>
        <dbReference type="PROSITE-ProRule" id="PRU01091"/>
    </source>
</evidence>
<dbReference type="SUPFAM" id="SSF48452">
    <property type="entry name" value="TPR-like"/>
    <property type="match status" value="1"/>
</dbReference>
<dbReference type="RefSeq" id="WP_261759249.1">
    <property type="nucleotide sequence ID" value="NZ_CP104562.2"/>
</dbReference>
<dbReference type="InterPro" id="IPR001867">
    <property type="entry name" value="OmpR/PhoB-type_DNA-bd"/>
</dbReference>
<dbReference type="SUPFAM" id="SSF46894">
    <property type="entry name" value="C-terminal effector domain of the bipartite response regulators"/>
    <property type="match status" value="1"/>
</dbReference>
<feature type="compositionally biased region" description="Low complexity" evidence="3">
    <location>
        <begin position="11"/>
        <end position="33"/>
    </location>
</feature>
<feature type="region of interest" description="Disordered" evidence="3">
    <location>
        <begin position="223"/>
        <end position="244"/>
    </location>
</feature>
<evidence type="ECO:0000313" key="6">
    <source>
        <dbReference type="EMBL" id="UZH44152.1"/>
    </source>
</evidence>
<protein>
    <submittedName>
        <fullName evidence="6">Winged helix-turn-helix domain-containing protein</fullName>
    </submittedName>
</protein>
<evidence type="ECO:0000259" key="5">
    <source>
        <dbReference type="PROSITE" id="PS51755"/>
    </source>
</evidence>
<dbReference type="InterPro" id="IPR049052">
    <property type="entry name" value="nSTAND1"/>
</dbReference>
<dbReference type="Pfam" id="PF20703">
    <property type="entry name" value="nSTAND1"/>
    <property type="match status" value="1"/>
</dbReference>
<feature type="region of interest" description="Disordered" evidence="3">
    <location>
        <begin position="1"/>
        <end position="33"/>
    </location>
</feature>
<evidence type="ECO:0000256" key="1">
    <source>
        <dbReference type="ARBA" id="ARBA00023125"/>
    </source>
</evidence>
<proteinExistence type="predicted"/>
<organism evidence="6 7">
    <name type="scientific">Roseateles amylovorans</name>
    <dbReference type="NCBI Taxonomy" id="2978473"/>
    <lineage>
        <taxon>Bacteria</taxon>
        <taxon>Pseudomonadati</taxon>
        <taxon>Pseudomonadota</taxon>
        <taxon>Betaproteobacteria</taxon>
        <taxon>Burkholderiales</taxon>
        <taxon>Sphaerotilaceae</taxon>
        <taxon>Roseateles</taxon>
    </lineage>
</organism>
<dbReference type="PANTHER" id="PTHR47691:SF3">
    <property type="entry name" value="HTH-TYPE TRANSCRIPTIONAL REGULATOR RV0890C-RELATED"/>
    <property type="match status" value="1"/>
</dbReference>
<dbReference type="PANTHER" id="PTHR47691">
    <property type="entry name" value="REGULATOR-RELATED"/>
    <property type="match status" value="1"/>
</dbReference>
<feature type="domain" description="OmpR/PhoB-type" evidence="5">
    <location>
        <begin position="36"/>
        <end position="134"/>
    </location>
</feature>
<keyword evidence="4" id="KW-1133">Transmembrane helix</keyword>
<dbReference type="CDD" id="cd00383">
    <property type="entry name" value="trans_reg_C"/>
    <property type="match status" value="1"/>
</dbReference>
<keyword evidence="4" id="KW-0472">Membrane</keyword>
<dbReference type="Proteomes" id="UP001064933">
    <property type="component" value="Chromosome"/>
</dbReference>
<keyword evidence="1 2" id="KW-0238">DNA-binding</keyword>
<gene>
    <name evidence="6" type="ORF">N4261_26040</name>
</gene>
<dbReference type="InterPro" id="IPR016032">
    <property type="entry name" value="Sig_transdc_resp-reg_C-effctor"/>
</dbReference>